<feature type="transmembrane region" description="Helical" evidence="6">
    <location>
        <begin position="69"/>
        <end position="87"/>
    </location>
</feature>
<proteinExistence type="inferred from homology"/>
<evidence type="ECO:0000256" key="3">
    <source>
        <dbReference type="ARBA" id="ARBA00022692"/>
    </source>
</evidence>
<keyword evidence="5 6" id="KW-0472">Membrane</keyword>
<dbReference type="InterPro" id="IPR005496">
    <property type="entry name" value="Integral_membrane_TerC"/>
</dbReference>
<feature type="transmembrane region" description="Helical" evidence="6">
    <location>
        <begin position="133"/>
        <end position="154"/>
    </location>
</feature>
<evidence type="ECO:0000256" key="2">
    <source>
        <dbReference type="ARBA" id="ARBA00007511"/>
    </source>
</evidence>
<name>A0A840QTJ7_9BACI</name>
<dbReference type="AlphaFoldDB" id="A0A840QTJ7"/>
<dbReference type="RefSeq" id="WP_184665244.1">
    <property type="nucleotide sequence ID" value="NZ_JACHHB010000017.1"/>
</dbReference>
<feature type="transmembrane region" description="Helical" evidence="6">
    <location>
        <begin position="42"/>
        <end position="63"/>
    </location>
</feature>
<dbReference type="GO" id="GO:0016020">
    <property type="term" value="C:membrane"/>
    <property type="evidence" value="ECO:0007669"/>
    <property type="project" value="UniProtKB-SubCell"/>
</dbReference>
<protein>
    <submittedName>
        <fullName evidence="7">YjbE family integral membrane protein</fullName>
    </submittedName>
</protein>
<evidence type="ECO:0000256" key="4">
    <source>
        <dbReference type="ARBA" id="ARBA00022989"/>
    </source>
</evidence>
<evidence type="ECO:0000313" key="8">
    <source>
        <dbReference type="Proteomes" id="UP000551878"/>
    </source>
</evidence>
<comment type="caution">
    <text evidence="7">The sequence shown here is derived from an EMBL/GenBank/DDBJ whole genome shotgun (WGS) entry which is preliminary data.</text>
</comment>
<dbReference type="EMBL" id="JACHHB010000017">
    <property type="protein sequence ID" value="MBB5174842.1"/>
    <property type="molecule type" value="Genomic_DNA"/>
</dbReference>
<dbReference type="InterPro" id="IPR022301">
    <property type="entry name" value="Integral_membrane_YjbE"/>
</dbReference>
<accession>A0A840QTJ7</accession>
<feature type="transmembrane region" description="Helical" evidence="6">
    <location>
        <begin position="6"/>
        <end position="30"/>
    </location>
</feature>
<evidence type="ECO:0000256" key="5">
    <source>
        <dbReference type="ARBA" id="ARBA00023136"/>
    </source>
</evidence>
<keyword evidence="8" id="KW-1185">Reference proteome</keyword>
<dbReference type="PANTHER" id="PTHR30238:SF4">
    <property type="entry name" value="SLL1022 PROTEIN"/>
    <property type="match status" value="1"/>
</dbReference>
<evidence type="ECO:0000313" key="7">
    <source>
        <dbReference type="EMBL" id="MBB5174842.1"/>
    </source>
</evidence>
<keyword evidence="4 6" id="KW-1133">Transmembrane helix</keyword>
<sequence length="224" mass="24680">MSSEFFLALLTIVGIDIILGGDNAIVVALACRNLPPEKRNKAIFFGILLAIIARIFMTFIAVLLLNIPFLMALGGVILLWIAFQLMITSEENTNVTTNTTTLGAIKTIIIADIVMGFDNVLAIAGAANGNHLLIVLGLIISIPIILWGSKLILFLMKRFPFIVYIGASILIYTAAKMIMEEPMFASTFQDLGWVKYLLTFLLVVTITCIGWVTNRIRTIYTTIH</sequence>
<feature type="transmembrane region" description="Helical" evidence="6">
    <location>
        <begin position="161"/>
        <end position="179"/>
    </location>
</feature>
<organism evidence="7 8">
    <name type="scientific">Texcoconibacillus texcoconensis</name>
    <dbReference type="NCBI Taxonomy" id="1095777"/>
    <lineage>
        <taxon>Bacteria</taxon>
        <taxon>Bacillati</taxon>
        <taxon>Bacillota</taxon>
        <taxon>Bacilli</taxon>
        <taxon>Bacillales</taxon>
        <taxon>Bacillaceae</taxon>
        <taxon>Texcoconibacillus</taxon>
    </lineage>
</organism>
<dbReference type="Proteomes" id="UP000551878">
    <property type="component" value="Unassembled WGS sequence"/>
</dbReference>
<evidence type="ECO:0000256" key="6">
    <source>
        <dbReference type="SAM" id="Phobius"/>
    </source>
</evidence>
<gene>
    <name evidence="7" type="ORF">HNQ41_003065</name>
</gene>
<reference evidence="7 8" key="1">
    <citation type="submission" date="2020-08" db="EMBL/GenBank/DDBJ databases">
        <title>Genomic Encyclopedia of Type Strains, Phase IV (KMG-IV): sequencing the most valuable type-strain genomes for metagenomic binning, comparative biology and taxonomic classification.</title>
        <authorList>
            <person name="Goeker M."/>
        </authorList>
    </citation>
    <scope>NUCLEOTIDE SEQUENCE [LARGE SCALE GENOMIC DNA]</scope>
    <source>
        <strain evidence="7 8">DSM 24696</strain>
    </source>
</reference>
<keyword evidence="3 6" id="KW-0812">Transmembrane</keyword>
<feature type="transmembrane region" description="Helical" evidence="6">
    <location>
        <begin position="191"/>
        <end position="212"/>
    </location>
</feature>
<dbReference type="PANTHER" id="PTHR30238">
    <property type="entry name" value="MEMBRANE BOUND PREDICTED REDOX MODULATOR"/>
    <property type="match status" value="1"/>
</dbReference>
<dbReference type="Pfam" id="PF03741">
    <property type="entry name" value="TerC"/>
    <property type="match status" value="1"/>
</dbReference>
<comment type="subcellular location">
    <subcellularLocation>
        <location evidence="1">Membrane</location>
        <topology evidence="1">Multi-pass membrane protein</topology>
    </subcellularLocation>
</comment>
<evidence type="ECO:0000256" key="1">
    <source>
        <dbReference type="ARBA" id="ARBA00004141"/>
    </source>
</evidence>
<dbReference type="NCBIfam" id="TIGR03717">
    <property type="entry name" value="R_switched_YjbE"/>
    <property type="match status" value="1"/>
</dbReference>
<comment type="similarity">
    <text evidence="2">Belongs to the TerC family.</text>
</comment>